<keyword evidence="1" id="KW-1133">Transmembrane helix</keyword>
<feature type="transmembrane region" description="Helical" evidence="1">
    <location>
        <begin position="40"/>
        <end position="61"/>
    </location>
</feature>
<reference evidence="2" key="1">
    <citation type="journal article" date="2015" name="Nature">
        <title>Complex archaea that bridge the gap between prokaryotes and eukaryotes.</title>
        <authorList>
            <person name="Spang A."/>
            <person name="Saw J.H."/>
            <person name="Jorgensen S.L."/>
            <person name="Zaremba-Niedzwiedzka K."/>
            <person name="Martijn J."/>
            <person name="Lind A.E."/>
            <person name="van Eijk R."/>
            <person name="Schleper C."/>
            <person name="Guy L."/>
            <person name="Ettema T.J."/>
        </authorList>
    </citation>
    <scope>NUCLEOTIDE SEQUENCE</scope>
</reference>
<protein>
    <submittedName>
        <fullName evidence="2">Uncharacterized protein</fullName>
    </submittedName>
</protein>
<keyword evidence="1" id="KW-0472">Membrane</keyword>
<comment type="caution">
    <text evidence="2">The sequence shown here is derived from an EMBL/GenBank/DDBJ whole genome shotgun (WGS) entry which is preliminary data.</text>
</comment>
<evidence type="ECO:0000313" key="2">
    <source>
        <dbReference type="EMBL" id="KKL47894.1"/>
    </source>
</evidence>
<evidence type="ECO:0000256" key="1">
    <source>
        <dbReference type="SAM" id="Phobius"/>
    </source>
</evidence>
<feature type="transmembrane region" description="Helical" evidence="1">
    <location>
        <begin position="12"/>
        <end position="34"/>
    </location>
</feature>
<organism evidence="2">
    <name type="scientific">marine sediment metagenome</name>
    <dbReference type="NCBI Taxonomy" id="412755"/>
    <lineage>
        <taxon>unclassified sequences</taxon>
        <taxon>metagenomes</taxon>
        <taxon>ecological metagenomes</taxon>
    </lineage>
</organism>
<name>A0A0F9CFK8_9ZZZZ</name>
<dbReference type="EMBL" id="LAZR01033504">
    <property type="protein sequence ID" value="KKL47894.1"/>
    <property type="molecule type" value="Genomic_DNA"/>
</dbReference>
<dbReference type="AlphaFoldDB" id="A0A0F9CFK8"/>
<accession>A0A0F9CFK8</accession>
<keyword evidence="1" id="KW-0812">Transmembrane</keyword>
<sequence>MKHLLTSTIIEVITDICLIGLSADLLYLYFAGAWSDPNVFILTIELIILPLILFFGIWRVWMFFRLFFEPIEKETQ</sequence>
<proteinExistence type="predicted"/>
<gene>
    <name evidence="2" type="ORF">LCGC14_2330940</name>
</gene>